<evidence type="ECO:0000256" key="1">
    <source>
        <dbReference type="SAM" id="MobiDB-lite"/>
    </source>
</evidence>
<name>A0A9Y2IMD5_9PSEU</name>
<dbReference type="SUPFAM" id="SSF54060">
    <property type="entry name" value="His-Me finger endonucleases"/>
    <property type="match status" value="1"/>
</dbReference>
<feature type="compositionally biased region" description="Low complexity" evidence="1">
    <location>
        <begin position="151"/>
        <end position="160"/>
    </location>
</feature>
<keyword evidence="2" id="KW-0255">Endonuclease</keyword>
<keyword evidence="2" id="KW-0378">Hydrolase</keyword>
<dbReference type="Pfam" id="PF02945">
    <property type="entry name" value="Endonuclease_7"/>
    <property type="match status" value="1"/>
</dbReference>
<keyword evidence="3" id="KW-1185">Reference proteome</keyword>
<feature type="compositionally biased region" description="Basic residues" evidence="1">
    <location>
        <begin position="173"/>
        <end position="186"/>
    </location>
</feature>
<feature type="region of interest" description="Disordered" evidence="1">
    <location>
        <begin position="125"/>
        <end position="201"/>
    </location>
</feature>
<gene>
    <name evidence="2" type="ORF">QRX50_20660</name>
</gene>
<dbReference type="KEGG" id="acab:QRX50_20660"/>
<organism evidence="2 3">
    <name type="scientific">Amycolatopsis carbonis</name>
    <dbReference type="NCBI Taxonomy" id="715471"/>
    <lineage>
        <taxon>Bacteria</taxon>
        <taxon>Bacillati</taxon>
        <taxon>Actinomycetota</taxon>
        <taxon>Actinomycetes</taxon>
        <taxon>Pseudonocardiales</taxon>
        <taxon>Pseudonocardiaceae</taxon>
        <taxon>Amycolatopsis</taxon>
    </lineage>
</organism>
<dbReference type="InterPro" id="IPR004211">
    <property type="entry name" value="Endonuclease_7"/>
</dbReference>
<evidence type="ECO:0000313" key="3">
    <source>
        <dbReference type="Proteomes" id="UP001236014"/>
    </source>
</evidence>
<dbReference type="InterPro" id="IPR038563">
    <property type="entry name" value="Endonuclease_7_sf"/>
</dbReference>
<dbReference type="GO" id="GO:0004519">
    <property type="term" value="F:endonuclease activity"/>
    <property type="evidence" value="ECO:0007669"/>
    <property type="project" value="UniProtKB-KW"/>
</dbReference>
<keyword evidence="2" id="KW-0540">Nuclease</keyword>
<evidence type="ECO:0000313" key="2">
    <source>
        <dbReference type="EMBL" id="WIX83000.1"/>
    </source>
</evidence>
<dbReference type="AlphaFoldDB" id="A0A9Y2IMD5"/>
<sequence>MAGDAIQRHIGHAQAESTARYGEHVRDFETSPALLAATAFEAAGLPTNATTPVAKIRNRLIATYGPTCMTCPTLGDRVDHDHATGLVRGLLCNWCISRVDHCLHVDGCAFADYLTRPPATGLRIRYPNRGRPARSPTLDAAGRRARREEIAAAAEGALQGAEDRAAEQLDRTRRARAAPAHRRRRPAPGTPTAQDLSPDKA</sequence>
<dbReference type="Proteomes" id="UP001236014">
    <property type="component" value="Chromosome"/>
</dbReference>
<dbReference type="Gene3D" id="3.40.1800.10">
    <property type="entry name" value="His-Me finger endonucleases"/>
    <property type="match status" value="1"/>
</dbReference>
<protein>
    <submittedName>
        <fullName evidence="2">Endonuclease domain-containing protein</fullName>
    </submittedName>
</protein>
<accession>A0A9Y2IMD5</accession>
<reference evidence="2 3" key="1">
    <citation type="submission" date="2023-06" db="EMBL/GenBank/DDBJ databases">
        <authorList>
            <person name="Oyuntsetseg B."/>
            <person name="Kim S.B."/>
        </authorList>
    </citation>
    <scope>NUCLEOTIDE SEQUENCE [LARGE SCALE GENOMIC DNA]</scope>
    <source>
        <strain evidence="2 3">2-15</strain>
    </source>
</reference>
<proteinExistence type="predicted"/>
<dbReference type="InterPro" id="IPR044925">
    <property type="entry name" value="His-Me_finger_sf"/>
</dbReference>
<dbReference type="EMBL" id="CP127294">
    <property type="protein sequence ID" value="WIX83000.1"/>
    <property type="molecule type" value="Genomic_DNA"/>
</dbReference>
<feature type="compositionally biased region" description="Basic and acidic residues" evidence="1">
    <location>
        <begin position="161"/>
        <end position="172"/>
    </location>
</feature>
<dbReference type="RefSeq" id="WP_285973562.1">
    <property type="nucleotide sequence ID" value="NZ_CP127294.1"/>
</dbReference>